<comment type="function">
    <text evidence="2">Catalyzes the deamination of various vicinal amino-alcohols to oxo compounds. Allows this organism to utilize ethanolamine as the sole source of nitrogen and carbon in the presence of vitamin B12.</text>
</comment>
<dbReference type="Gene3D" id="1.10.220.70">
    <property type="entry name" value="lyase"/>
    <property type="match status" value="1"/>
</dbReference>
<dbReference type="EC" id="4.3.1.7" evidence="1"/>
<comment type="pathway">
    <text evidence="1">Amine and polyamine degradation; ethanolamine degradation.</text>
</comment>
<feature type="binding site" evidence="2">
    <location>
        <position position="296"/>
    </location>
    <ligand>
        <name>adenosylcob(III)alamin</name>
        <dbReference type="ChEBI" id="CHEBI:18408"/>
    </ligand>
</feature>
<dbReference type="GO" id="GO:0009350">
    <property type="term" value="C:ethanolamine ammonia-lyase complex"/>
    <property type="evidence" value="ECO:0007669"/>
    <property type="project" value="UniProtKB-UniRule"/>
</dbReference>
<dbReference type="InterPro" id="IPR042251">
    <property type="entry name" value="EutC_C"/>
</dbReference>
<organism evidence="3 4">
    <name type="scientific">Capsulimonas corticalis</name>
    <dbReference type="NCBI Taxonomy" id="2219043"/>
    <lineage>
        <taxon>Bacteria</taxon>
        <taxon>Bacillati</taxon>
        <taxon>Armatimonadota</taxon>
        <taxon>Armatimonadia</taxon>
        <taxon>Capsulimonadales</taxon>
        <taxon>Capsulimonadaceae</taxon>
        <taxon>Capsulimonas</taxon>
    </lineage>
</organism>
<dbReference type="InterPro" id="IPR013785">
    <property type="entry name" value="Aldolase_TIM"/>
</dbReference>
<dbReference type="Gene3D" id="2.30.170.30">
    <property type="entry name" value="ethanolamine ammonia-lyase heavy chain domain like"/>
    <property type="match status" value="1"/>
</dbReference>
<comment type="similarity">
    <text evidence="2">Belongs to the EutB family.</text>
</comment>
<reference evidence="3 4" key="1">
    <citation type="journal article" date="2019" name="Int. J. Syst. Evol. Microbiol.">
        <title>Capsulimonas corticalis gen. nov., sp. nov., an aerobic capsulated bacterium, of a novel bacterial order, Capsulimonadales ord. nov., of the class Armatimonadia of the phylum Armatimonadetes.</title>
        <authorList>
            <person name="Li J."/>
            <person name="Kudo C."/>
            <person name="Tonouchi A."/>
        </authorList>
    </citation>
    <scope>NUCLEOTIDE SEQUENCE [LARGE SCALE GENOMIC DNA]</scope>
    <source>
        <strain evidence="3 4">AX-7</strain>
    </source>
</reference>
<evidence type="ECO:0000256" key="2">
    <source>
        <dbReference type="HAMAP-Rule" id="MF_00861"/>
    </source>
</evidence>
<keyword evidence="1" id="KW-0170">Cobalt</keyword>
<evidence type="ECO:0000256" key="1">
    <source>
        <dbReference type="HAMAP-Rule" id="MF_00601"/>
    </source>
</evidence>
<dbReference type="GO" id="GO:0031471">
    <property type="term" value="C:ethanolamine degradation polyhedral organelle"/>
    <property type="evidence" value="ECO:0007669"/>
    <property type="project" value="UniProtKB-UniRule"/>
</dbReference>
<feature type="binding site" evidence="2">
    <location>
        <position position="363"/>
    </location>
    <ligand>
        <name>substrate</name>
    </ligand>
</feature>
<feature type="binding site" evidence="2">
    <location>
        <position position="402"/>
    </location>
    <ligand>
        <name>adenosylcob(III)alamin</name>
        <dbReference type="ChEBI" id="CHEBI:18408"/>
    </ligand>
</feature>
<feature type="binding site" evidence="2">
    <location>
        <position position="246"/>
    </location>
    <ligand>
        <name>adenosylcob(III)alamin</name>
        <dbReference type="ChEBI" id="CHEBI:18408"/>
    </ligand>
</feature>
<feature type="binding site" evidence="1">
    <location>
        <position position="671"/>
    </location>
    <ligand>
        <name>adenosylcob(III)alamin</name>
        <dbReference type="ChEBI" id="CHEBI:18408"/>
    </ligand>
</feature>
<dbReference type="GO" id="GO:0005829">
    <property type="term" value="C:cytosol"/>
    <property type="evidence" value="ECO:0007669"/>
    <property type="project" value="TreeGrafter"/>
</dbReference>
<keyword evidence="1" id="KW-0456">Lyase</keyword>
<evidence type="ECO:0000313" key="4">
    <source>
        <dbReference type="Proteomes" id="UP000287394"/>
    </source>
</evidence>
<dbReference type="InterPro" id="IPR044941">
    <property type="entry name" value="EutB_N_sf"/>
</dbReference>
<feature type="binding site" evidence="2">
    <location>
        <position position="193"/>
    </location>
    <ligand>
        <name>substrate</name>
    </ligand>
</feature>
<keyword evidence="4" id="KW-1185">Reference proteome</keyword>
<comment type="similarity">
    <text evidence="1">Belongs to the EutC family.</text>
</comment>
<dbReference type="NCBIfam" id="NF011649">
    <property type="entry name" value="PRK15067.1"/>
    <property type="match status" value="1"/>
</dbReference>
<dbReference type="AlphaFoldDB" id="A0A402D1I0"/>
<feature type="binding site" evidence="2">
    <location>
        <position position="288"/>
    </location>
    <ligand>
        <name>substrate</name>
    </ligand>
</feature>
<dbReference type="EMBL" id="AP025739">
    <property type="protein sequence ID" value="BDI28650.1"/>
    <property type="molecule type" value="Genomic_DNA"/>
</dbReference>
<feature type="binding site" evidence="2">
    <location>
        <position position="194"/>
    </location>
    <ligand>
        <name>adenosylcob(III)alamin</name>
        <dbReference type="ChEBI" id="CHEBI:18408"/>
    </ligand>
</feature>
<protein>
    <recommendedName>
        <fullName evidence="1 2">Multifunctional fusion protein</fullName>
    </recommendedName>
    <domain>
        <recommendedName>
            <fullName evidence="1">Ethanolamine ammonia-lyase small subunit</fullName>
            <shortName evidence="1">EAL small subunit</shortName>
            <ecNumber evidence="1">4.3.1.7</ecNumber>
        </recommendedName>
    </domain>
    <domain>
        <recommendedName>
            <fullName evidence="2">Ethanolamine ammonia-lyase large subunit</fullName>
            <shortName evidence="2">EAL large subunit</shortName>
        </recommendedName>
    </domain>
</protein>
<dbReference type="PANTHER" id="PTHR39329:SF1">
    <property type="entry name" value="ETHANOLAMINE AMMONIA-LYASE LARGE SUBUNIT"/>
    <property type="match status" value="1"/>
</dbReference>
<comment type="function">
    <text evidence="1">Catalyzes the deamination of various vicinal amino-alcohols to oxo compounds. Allows this organism to utilize ethanolamine as the sole source of nitrogen and carbon in the presence of external vitamin B12.</text>
</comment>
<proteinExistence type="inferred from homology"/>
<gene>
    <name evidence="1" type="primary">eutC</name>
    <name evidence="2" type="synonym">eutB</name>
    <name evidence="3" type="ORF">CCAX7_007010</name>
</gene>
<dbReference type="GO" id="GO:0031419">
    <property type="term" value="F:cobalamin binding"/>
    <property type="evidence" value="ECO:0007669"/>
    <property type="project" value="UniProtKB-UniRule"/>
</dbReference>
<dbReference type="Gene3D" id="1.10.30.40">
    <property type="entry name" value="Ethanolamine ammonia-lyase light chain (EutC), N-terminal domain"/>
    <property type="match status" value="1"/>
</dbReference>
<accession>A0A402D1I0</accession>
<dbReference type="HAMAP" id="MF_00601">
    <property type="entry name" value="EutC"/>
    <property type="match status" value="1"/>
</dbReference>
<name>A0A402D1I0_9BACT</name>
<dbReference type="Pfam" id="PF05985">
    <property type="entry name" value="EutC"/>
    <property type="match status" value="1"/>
</dbReference>
<dbReference type="GO" id="GO:0006520">
    <property type="term" value="P:amino acid metabolic process"/>
    <property type="evidence" value="ECO:0007669"/>
    <property type="project" value="InterPro"/>
</dbReference>
<dbReference type="GO" id="GO:0046336">
    <property type="term" value="P:ethanolamine catabolic process"/>
    <property type="evidence" value="ECO:0007669"/>
    <property type="project" value="UniProtKB-UniRule"/>
</dbReference>
<dbReference type="NCBIfam" id="NF003971">
    <property type="entry name" value="PRK05465.1"/>
    <property type="match status" value="1"/>
</dbReference>
<sequence length="723" mass="77613">MTYRHTVGGGVYTFSDLKTLLAKATPLRSGDALAGVAAQSAQERVAAQMALAETRLTEFLSCAVVPYESDEVTRLIVDTHDAAAFAPIAHLTVGGFRDWLLSDDADADALARLAPGITPEMAAAVTKIMRVQDLVAVGAKCRVVTRFRNTLGLEGRLSTRVQPNHPTDDPRGVAASLLDGLLLGGGDAVIGINPATDNVDACIRLVEMLDEMRRRFDMPVQSCVLTHVTNAMQAMERGAPIDLVFQSVAGTEAANQGFGVNLTMLREAHEMALALGRGSVGDNVMYFETGQGSALSADAHHGVDQQTLECRAYAVARAFSPLLVNTVVGFIGPEYLFNGKQIIRAGLEDHCAGKLLGLPMGCDVCYTNHAEADQDDMDVLLTLIAAAGCTFIMGVPGADDIMLNYQSTSFHDALYVRRILGKRPAPEFEAWLERMGIFDAQGRHQRLTGSRADSPMLEALHEIAPVGTSLAPASVWTRLREFTPARIGVAPTGVSQPTGDHLDFQWDHAQARDAVGSPLDTESLQAGLAELGLETIRLHSEAADRSEYIQRPDLGRRLSAPSLGLLADQPKNWDIVFVIADGLSATAANRHSAPLLQAVLPTLRQSDWRIGPAVLVQQGRVAVGDAVAEALRADMVVVLIGERPGLTTPDSLGVYLTWQAHAATADSQRNCLSNIRPEGLPYPIAAARLLYLMQESRRRQLSGVLLKEEADLSSLEHSPQAAL</sequence>
<dbReference type="InterPro" id="IPR042255">
    <property type="entry name" value="EutC_N"/>
</dbReference>
<feature type="binding site" evidence="1">
    <location>
        <position position="621"/>
    </location>
    <ligand>
        <name>adenosylcob(III)alamin</name>
        <dbReference type="ChEBI" id="CHEBI:18408"/>
    </ligand>
</feature>
<dbReference type="InterPro" id="IPR010628">
    <property type="entry name" value="EutB"/>
</dbReference>
<feature type="binding site" evidence="2">
    <location>
        <begin position="160"/>
        <end position="162"/>
    </location>
    <ligand>
        <name>substrate</name>
    </ligand>
</feature>
<keyword evidence="1" id="KW-1283">Bacterial microcompartment</keyword>
<dbReference type="Pfam" id="PF06751">
    <property type="entry name" value="EutB"/>
    <property type="match status" value="1"/>
</dbReference>
<dbReference type="GO" id="GO:0008851">
    <property type="term" value="F:ethanolamine ammonia-lyase activity"/>
    <property type="evidence" value="ECO:0007669"/>
    <property type="project" value="UniProtKB-UniRule"/>
</dbReference>
<comment type="catalytic activity">
    <reaction evidence="1">
        <text>ethanolamine = acetaldehyde + NH4(+)</text>
        <dbReference type="Rhea" id="RHEA:15313"/>
        <dbReference type="ChEBI" id="CHEBI:15343"/>
        <dbReference type="ChEBI" id="CHEBI:28938"/>
        <dbReference type="ChEBI" id="CHEBI:57603"/>
        <dbReference type="EC" id="4.3.1.7"/>
    </reaction>
</comment>
<comment type="subcellular location">
    <subcellularLocation>
        <location evidence="1">Bacterial microcompartment</location>
    </subcellularLocation>
</comment>
<dbReference type="Proteomes" id="UP000287394">
    <property type="component" value="Chromosome"/>
</dbReference>
<evidence type="ECO:0000313" key="3">
    <source>
        <dbReference type="EMBL" id="BDI28650.1"/>
    </source>
</evidence>
<comment type="cofactor">
    <cofactor evidence="1">
        <name>adenosylcob(III)alamin</name>
        <dbReference type="ChEBI" id="CHEBI:18408"/>
    </cofactor>
    <text evidence="1">Binds between the large and small subunits.</text>
</comment>
<dbReference type="Gene3D" id="3.40.50.11240">
    <property type="entry name" value="Ethanolamine ammonia-lyase light chain (EutC)"/>
    <property type="match status" value="1"/>
</dbReference>
<dbReference type="PANTHER" id="PTHR39329">
    <property type="entry name" value="ETHANOLAMINE AMMONIA-LYASE HEAVY CHAIN"/>
    <property type="match status" value="1"/>
</dbReference>
<keyword evidence="1" id="KW-0846">Cobalamin</keyword>
<dbReference type="Gene3D" id="3.20.20.70">
    <property type="entry name" value="Aldolase class I"/>
    <property type="match status" value="1"/>
</dbReference>
<dbReference type="OrthoDB" id="9770909at2"/>
<dbReference type="InterPro" id="IPR009246">
    <property type="entry name" value="EutC"/>
</dbReference>
<dbReference type="KEGG" id="ccot:CCAX7_007010"/>
<comment type="subunit">
    <text evidence="1">The basic unit is a heterodimer which dimerizes to form tetramers. The heterotetramers trimerize; 6 large subunits form a core ring with 6 small subunits projecting outwards.</text>
</comment>
<dbReference type="HAMAP" id="MF_00861">
    <property type="entry name" value="EutB"/>
    <property type="match status" value="1"/>
</dbReference>
<feature type="binding site" evidence="1">
    <location>
        <position position="642"/>
    </location>
    <ligand>
        <name>adenosylcob(III)alamin</name>
        <dbReference type="ChEBI" id="CHEBI:18408"/>
    </ligand>
</feature>
<dbReference type="InterPro" id="IPR044939">
    <property type="entry name" value="EutB_dom_2_sf"/>
</dbReference>